<dbReference type="Pfam" id="PF13673">
    <property type="entry name" value="Acetyltransf_10"/>
    <property type="match status" value="1"/>
</dbReference>
<dbReference type="EMBL" id="FXYH01000014">
    <property type="protein sequence ID" value="SMX46918.1"/>
    <property type="molecule type" value="Genomic_DNA"/>
</dbReference>
<keyword evidence="3" id="KW-1185">Reference proteome</keyword>
<evidence type="ECO:0000259" key="1">
    <source>
        <dbReference type="PROSITE" id="PS51186"/>
    </source>
</evidence>
<dbReference type="PROSITE" id="PS51186">
    <property type="entry name" value="GNAT"/>
    <property type="match status" value="1"/>
</dbReference>
<dbReference type="InterPro" id="IPR052564">
    <property type="entry name" value="N-acetyltrans/Recomb-assoc"/>
</dbReference>
<organism evidence="2 3">
    <name type="scientific">Pelagimonas varians</name>
    <dbReference type="NCBI Taxonomy" id="696760"/>
    <lineage>
        <taxon>Bacteria</taxon>
        <taxon>Pseudomonadati</taxon>
        <taxon>Pseudomonadota</taxon>
        <taxon>Alphaproteobacteria</taxon>
        <taxon>Rhodobacterales</taxon>
        <taxon>Roseobacteraceae</taxon>
        <taxon>Pelagimonas</taxon>
    </lineage>
</organism>
<dbReference type="InterPro" id="IPR000182">
    <property type="entry name" value="GNAT_dom"/>
</dbReference>
<dbReference type="AlphaFoldDB" id="A0A238KW41"/>
<feature type="domain" description="N-acetyltransferase" evidence="1">
    <location>
        <begin position="9"/>
        <end position="161"/>
    </location>
</feature>
<dbReference type="SUPFAM" id="SSF55729">
    <property type="entry name" value="Acyl-CoA N-acyltransferases (Nat)"/>
    <property type="match status" value="1"/>
</dbReference>
<keyword evidence="2" id="KW-0808">Transferase</keyword>
<reference evidence="2 3" key="1">
    <citation type="submission" date="2017-05" db="EMBL/GenBank/DDBJ databases">
        <authorList>
            <person name="Song R."/>
            <person name="Chenine A.L."/>
            <person name="Ruprecht R.M."/>
        </authorList>
    </citation>
    <scope>NUCLEOTIDE SEQUENCE [LARGE SCALE GENOMIC DNA]</scope>
    <source>
        <strain evidence="2 3">CECT 8663</strain>
    </source>
</reference>
<dbReference type="Gene3D" id="3.40.630.30">
    <property type="match status" value="1"/>
</dbReference>
<accession>A0A238KW41</accession>
<sequence>MDASAESFVSYRWARPEDYETLGQIMYDAIHAQPSAYSSAQRQAWCPKPPSGPDWNAKLTAQHVAVAVQGQHLLGMVTLGPDGYLDLAFLLPEARGNGHLRQMVSMIQTRALSLELVAITTHASLTAQAPFAALGFDLLRHETVERLGQQLPRALMRLSLETAGPDGAIR</sequence>
<dbReference type="InterPro" id="IPR016181">
    <property type="entry name" value="Acyl_CoA_acyltransferase"/>
</dbReference>
<dbReference type="PANTHER" id="PTHR43451">
    <property type="entry name" value="ACETYLTRANSFERASE (GNAT) FAMILY PROTEIN"/>
    <property type="match status" value="1"/>
</dbReference>
<dbReference type="RefSeq" id="WP_097805889.1">
    <property type="nucleotide sequence ID" value="NZ_FXYH01000014.1"/>
</dbReference>
<gene>
    <name evidence="2" type="ORF">PEV8663_03420</name>
</gene>
<protein>
    <submittedName>
        <fullName evidence="2">Putative acyltransferase</fullName>
    </submittedName>
</protein>
<dbReference type="GO" id="GO:0016747">
    <property type="term" value="F:acyltransferase activity, transferring groups other than amino-acyl groups"/>
    <property type="evidence" value="ECO:0007669"/>
    <property type="project" value="InterPro"/>
</dbReference>
<name>A0A238KW41_9RHOB</name>
<dbReference type="OrthoDB" id="9789081at2"/>
<dbReference type="Proteomes" id="UP000220836">
    <property type="component" value="Unassembled WGS sequence"/>
</dbReference>
<dbReference type="PANTHER" id="PTHR43451:SF1">
    <property type="entry name" value="ACETYLTRANSFERASE"/>
    <property type="match status" value="1"/>
</dbReference>
<proteinExistence type="predicted"/>
<keyword evidence="2" id="KW-0012">Acyltransferase</keyword>
<evidence type="ECO:0000313" key="2">
    <source>
        <dbReference type="EMBL" id="SMX46918.1"/>
    </source>
</evidence>
<evidence type="ECO:0000313" key="3">
    <source>
        <dbReference type="Proteomes" id="UP000220836"/>
    </source>
</evidence>